<keyword evidence="5" id="KW-0413">Isomerase</keyword>
<keyword evidence="2 6" id="KW-0732">Signal</keyword>
<dbReference type="Proteomes" id="UP000243859">
    <property type="component" value="Unassembled WGS sequence"/>
</dbReference>
<evidence type="ECO:0000259" key="7">
    <source>
        <dbReference type="PROSITE" id="PS50198"/>
    </source>
</evidence>
<dbReference type="SUPFAM" id="SSF54534">
    <property type="entry name" value="FKBP-like"/>
    <property type="match status" value="1"/>
</dbReference>
<dbReference type="PANTHER" id="PTHR47637:SF1">
    <property type="entry name" value="CHAPERONE SURA"/>
    <property type="match status" value="1"/>
</dbReference>
<gene>
    <name evidence="8" type="ORF">C8N32_102141</name>
</gene>
<accession>A0A2T5BVP0</accession>
<evidence type="ECO:0000313" key="9">
    <source>
        <dbReference type="Proteomes" id="UP000243859"/>
    </source>
</evidence>
<sequence length="398" mass="43208">MMTRLRLVLTLFLAVLAVPVAAQQGGPFAPRMIVNDKAITNYELTQRLRLVRVLGQPGNAEEIALDGLIDDRLRVAEATRLGVLPEDEAILAGMEEFAARANLTAEEFTALLTARGVARETFRDFVAAGIAWREVVRARYAPRVTISEAEIDRALALSSRKGGARVLMSELILPADTPERQASSQALADRLSRTISTTGGFASAARQYSVSSSRGRGGRIDWIPLANLPPQMAAMILTLAPGEVSEPIPLGQAIALFQLRAIEETGTPAADAVSVEYARFRLPDPARAEQVGIRLDTCDDLYGAAKGLPEEMLTREVKPMADIPRDLGMELAKLDPGEMITRAWGGGAEIVMLCARTPQLEASPDRGEIRQRLLNQRLGSYADSYLAELRADAIIREP</sequence>
<dbReference type="Pfam" id="PF00639">
    <property type="entry name" value="Rotamase"/>
    <property type="match status" value="1"/>
</dbReference>
<name>A0A2T5BVP0_9RHOB</name>
<evidence type="ECO:0000313" key="8">
    <source>
        <dbReference type="EMBL" id="PTN03615.1"/>
    </source>
</evidence>
<evidence type="ECO:0000256" key="2">
    <source>
        <dbReference type="ARBA" id="ARBA00022729"/>
    </source>
</evidence>
<dbReference type="InterPro" id="IPR027304">
    <property type="entry name" value="Trigger_fact/SurA_dom_sf"/>
</dbReference>
<keyword evidence="9" id="KW-1185">Reference proteome</keyword>
<evidence type="ECO:0000256" key="3">
    <source>
        <dbReference type="ARBA" id="ARBA00030642"/>
    </source>
</evidence>
<keyword evidence="5" id="KW-0697">Rotamase</keyword>
<reference evidence="8 9" key="1">
    <citation type="submission" date="2018-04" db="EMBL/GenBank/DDBJ databases">
        <title>Genomic Encyclopedia of Archaeal and Bacterial Type Strains, Phase II (KMG-II): from individual species to whole genera.</title>
        <authorList>
            <person name="Goeker M."/>
        </authorList>
    </citation>
    <scope>NUCLEOTIDE SEQUENCE [LARGE SCALE GENOMIC DNA]</scope>
    <source>
        <strain evidence="8 9">DSM 18064</strain>
    </source>
</reference>
<dbReference type="PANTHER" id="PTHR47637">
    <property type="entry name" value="CHAPERONE SURA"/>
    <property type="match status" value="1"/>
</dbReference>
<comment type="caution">
    <text evidence="8">The sequence shown here is derived from an EMBL/GenBank/DDBJ whole genome shotgun (WGS) entry which is preliminary data.</text>
</comment>
<protein>
    <recommendedName>
        <fullName evidence="1">Parvulin-like PPIase</fullName>
    </recommendedName>
    <alternativeName>
        <fullName evidence="3">Peptidyl-prolyl cis-trans isomerase plp</fullName>
    </alternativeName>
    <alternativeName>
        <fullName evidence="4">Rotamase plp</fullName>
    </alternativeName>
</protein>
<evidence type="ECO:0000256" key="5">
    <source>
        <dbReference type="PROSITE-ProRule" id="PRU00278"/>
    </source>
</evidence>
<feature type="signal peptide" evidence="6">
    <location>
        <begin position="1"/>
        <end position="22"/>
    </location>
</feature>
<dbReference type="PROSITE" id="PS50198">
    <property type="entry name" value="PPIC_PPIASE_2"/>
    <property type="match status" value="1"/>
</dbReference>
<organism evidence="8 9">
    <name type="scientific">Rhodovulum imhoffii</name>
    <dbReference type="NCBI Taxonomy" id="365340"/>
    <lineage>
        <taxon>Bacteria</taxon>
        <taxon>Pseudomonadati</taxon>
        <taxon>Pseudomonadota</taxon>
        <taxon>Alphaproteobacteria</taxon>
        <taxon>Rhodobacterales</taxon>
        <taxon>Paracoccaceae</taxon>
        <taxon>Rhodovulum</taxon>
    </lineage>
</organism>
<dbReference type="AlphaFoldDB" id="A0A2T5BVP0"/>
<evidence type="ECO:0000256" key="1">
    <source>
        <dbReference type="ARBA" id="ARBA00018370"/>
    </source>
</evidence>
<feature type="chain" id="PRO_5015530566" description="Parvulin-like PPIase" evidence="6">
    <location>
        <begin position="23"/>
        <end position="398"/>
    </location>
</feature>
<dbReference type="EMBL" id="QAAA01000002">
    <property type="protein sequence ID" value="PTN03615.1"/>
    <property type="molecule type" value="Genomic_DNA"/>
</dbReference>
<dbReference type="InterPro" id="IPR050280">
    <property type="entry name" value="OMP_Chaperone_SurA"/>
</dbReference>
<dbReference type="GO" id="GO:0003755">
    <property type="term" value="F:peptidyl-prolyl cis-trans isomerase activity"/>
    <property type="evidence" value="ECO:0007669"/>
    <property type="project" value="UniProtKB-KW"/>
</dbReference>
<dbReference type="Gene3D" id="3.10.50.40">
    <property type="match status" value="1"/>
</dbReference>
<evidence type="ECO:0000256" key="6">
    <source>
        <dbReference type="SAM" id="SignalP"/>
    </source>
</evidence>
<dbReference type="InterPro" id="IPR046357">
    <property type="entry name" value="PPIase_dom_sf"/>
</dbReference>
<dbReference type="Gene3D" id="1.10.4030.10">
    <property type="entry name" value="Porin chaperone SurA, peptide-binding domain"/>
    <property type="match status" value="1"/>
</dbReference>
<evidence type="ECO:0000256" key="4">
    <source>
        <dbReference type="ARBA" id="ARBA00031484"/>
    </source>
</evidence>
<feature type="domain" description="PpiC" evidence="7">
    <location>
        <begin position="163"/>
        <end position="261"/>
    </location>
</feature>
<dbReference type="SUPFAM" id="SSF109998">
    <property type="entry name" value="Triger factor/SurA peptide-binding domain-like"/>
    <property type="match status" value="1"/>
</dbReference>
<dbReference type="InterPro" id="IPR000297">
    <property type="entry name" value="PPIase_PpiC"/>
</dbReference>
<proteinExistence type="predicted"/>